<dbReference type="GO" id="GO:0016503">
    <property type="term" value="F:pheromone receptor activity"/>
    <property type="evidence" value="ECO:0007669"/>
    <property type="project" value="InterPro"/>
</dbReference>
<dbReference type="InterPro" id="IPR004072">
    <property type="entry name" value="Vmron_rcpt_1"/>
</dbReference>
<evidence type="ECO:0000256" key="5">
    <source>
        <dbReference type="ARBA" id="ARBA00022507"/>
    </source>
</evidence>
<keyword evidence="10 13" id="KW-0675">Receptor</keyword>
<gene>
    <name evidence="14" type="ORF">FD754_023410</name>
</gene>
<proteinExistence type="inferred from homology"/>
<feature type="transmembrane region" description="Helical" evidence="13">
    <location>
        <begin position="36"/>
        <end position="57"/>
    </location>
</feature>
<dbReference type="PANTHER" id="PTHR24062">
    <property type="entry name" value="VOMERONASAL TYPE-1 RECEPTOR"/>
    <property type="match status" value="1"/>
</dbReference>
<evidence type="ECO:0000256" key="8">
    <source>
        <dbReference type="ARBA" id="ARBA00023040"/>
    </source>
</evidence>
<feature type="transmembrane region" description="Helical" evidence="13">
    <location>
        <begin position="116"/>
        <end position="136"/>
    </location>
</feature>
<evidence type="ECO:0000256" key="7">
    <source>
        <dbReference type="ARBA" id="ARBA00022989"/>
    </source>
</evidence>
<feature type="transmembrane region" description="Helical" evidence="13">
    <location>
        <begin position="322"/>
        <end position="338"/>
    </location>
</feature>
<organism evidence="14 15">
    <name type="scientific">Muntiacus muntjak</name>
    <name type="common">Barking deer</name>
    <name type="synonym">Indian muntjac</name>
    <dbReference type="NCBI Taxonomy" id="9888"/>
    <lineage>
        <taxon>Eukaryota</taxon>
        <taxon>Metazoa</taxon>
        <taxon>Chordata</taxon>
        <taxon>Craniata</taxon>
        <taxon>Vertebrata</taxon>
        <taxon>Euteleostomi</taxon>
        <taxon>Mammalia</taxon>
        <taxon>Eutheria</taxon>
        <taxon>Laurasiatheria</taxon>
        <taxon>Artiodactyla</taxon>
        <taxon>Ruminantia</taxon>
        <taxon>Pecora</taxon>
        <taxon>Cervidae</taxon>
        <taxon>Muntiacinae</taxon>
        <taxon>Muntiacus</taxon>
    </lineage>
</organism>
<evidence type="ECO:0000256" key="11">
    <source>
        <dbReference type="ARBA" id="ARBA00023180"/>
    </source>
</evidence>
<evidence type="ECO:0000256" key="13">
    <source>
        <dbReference type="RuleBase" id="RU364061"/>
    </source>
</evidence>
<feature type="non-terminal residue" evidence="14">
    <location>
        <position position="1"/>
    </location>
</feature>
<keyword evidence="8 13" id="KW-0297">G-protein coupled receptor</keyword>
<dbReference type="FunFam" id="1.20.1070.10:FF:000033">
    <property type="entry name" value="Vomeronasal type-1 receptor"/>
    <property type="match status" value="1"/>
</dbReference>
<keyword evidence="7 13" id="KW-1133">Transmembrane helix</keyword>
<evidence type="ECO:0000256" key="12">
    <source>
        <dbReference type="ARBA" id="ARBA00023224"/>
    </source>
</evidence>
<keyword evidence="4 13" id="KW-1003">Cell membrane</keyword>
<accession>A0A5N3UTP1</accession>
<comment type="subcellular location">
    <subcellularLocation>
        <location evidence="2 13">Cell membrane</location>
        <topology evidence="2 13">Multi-pass membrane protein</topology>
    </subcellularLocation>
</comment>
<keyword evidence="9 13" id="KW-0472">Membrane</keyword>
<evidence type="ECO:0000313" key="15">
    <source>
        <dbReference type="Proteomes" id="UP000326458"/>
    </source>
</evidence>
<evidence type="ECO:0000256" key="6">
    <source>
        <dbReference type="ARBA" id="ARBA00022692"/>
    </source>
</evidence>
<dbReference type="PRINTS" id="PR01534">
    <property type="entry name" value="VOMERONASL1R"/>
</dbReference>
<sequence length="358" mass="40864">FTLNVRKCSCRILLATGHVPTLRHLKSHDLTMDMTISTQIVIGILGNFSLLCSYIILHFMGYRLRSTDLILKHLTVANSLVLSKRVPHTMAVFGWKNILSDFGCKLLFFLHRMGRGVSTGSIYLLSVFQVIMIIPWNSRWAALKATAPKYMNTGVGCHCLLRLDPANTGKCHFSYIYITGEWSDRSITKKIDSGYCSSIVTVKTREALSAALLFGSMVLILYRHKQQVQHIRGNNPFPRSFPESGDTKTILLLVSTFVYFYIISSIFQLVVAPFDYLSCFLVNKILIIAACFHTVSAFLLMSCDSSVHRPYIAWIRNKKIPYIYLIYVNCMCFHSAQLRNLSFLHFQCPMRIFEVEPR</sequence>
<dbReference type="GO" id="GO:0005886">
    <property type="term" value="C:plasma membrane"/>
    <property type="evidence" value="ECO:0007669"/>
    <property type="project" value="UniProtKB-SubCell"/>
</dbReference>
<dbReference type="SUPFAM" id="SSF81321">
    <property type="entry name" value="Family A G protein-coupled receptor-like"/>
    <property type="match status" value="1"/>
</dbReference>
<keyword evidence="5 13" id="KW-0589">Pheromone response</keyword>
<keyword evidence="15" id="KW-1185">Reference proteome</keyword>
<comment type="similarity">
    <text evidence="3 13">Belongs to the G-protein coupled receptor 1 family.</text>
</comment>
<evidence type="ECO:0000256" key="2">
    <source>
        <dbReference type="ARBA" id="ARBA00004651"/>
    </source>
</evidence>
<keyword evidence="11" id="KW-0325">Glycoprotein</keyword>
<feature type="transmembrane region" description="Helical" evidence="13">
    <location>
        <begin position="249"/>
        <end position="274"/>
    </location>
</feature>
<feature type="transmembrane region" description="Helical" evidence="13">
    <location>
        <begin position="280"/>
        <end position="301"/>
    </location>
</feature>
<name>A0A5N3UTP1_MUNMU</name>
<evidence type="ECO:0000313" key="14">
    <source>
        <dbReference type="EMBL" id="KAB0340094.1"/>
    </source>
</evidence>
<keyword evidence="6 13" id="KW-0812">Transmembrane</keyword>
<dbReference type="AlphaFoldDB" id="A0A5N3UTP1"/>
<reference evidence="14 15" key="1">
    <citation type="submission" date="2019-06" db="EMBL/GenBank/DDBJ databases">
        <title>Discovery of a novel chromosome fission-fusion reversal in muntjac.</title>
        <authorList>
            <person name="Mudd A.B."/>
            <person name="Bredeson J.V."/>
            <person name="Baum R."/>
            <person name="Hockemeyer D."/>
            <person name="Rokhsar D.S."/>
        </authorList>
    </citation>
    <scope>NUCLEOTIDE SEQUENCE [LARGE SCALE GENOMIC DNA]</scope>
    <source>
        <strain evidence="14">UTSW_UCB_Mm</strain>
        <tissue evidence="14">Fibroblast cell line</tissue>
    </source>
</reference>
<evidence type="ECO:0000256" key="4">
    <source>
        <dbReference type="ARBA" id="ARBA00022475"/>
    </source>
</evidence>
<protein>
    <recommendedName>
        <fullName evidence="13">Vomeronasal type-1 receptor</fullName>
    </recommendedName>
</protein>
<dbReference type="Pfam" id="PF03402">
    <property type="entry name" value="V1R"/>
    <property type="match status" value="1"/>
</dbReference>
<comment type="function">
    <text evidence="1">Putative pheromone receptor.</text>
</comment>
<evidence type="ECO:0000256" key="1">
    <source>
        <dbReference type="ARBA" id="ARBA00003878"/>
    </source>
</evidence>
<comment type="caution">
    <text evidence="14">The sequence shown here is derived from an EMBL/GenBank/DDBJ whole genome shotgun (WGS) entry which is preliminary data.</text>
</comment>
<evidence type="ECO:0000256" key="10">
    <source>
        <dbReference type="ARBA" id="ARBA00023170"/>
    </source>
</evidence>
<evidence type="ECO:0000256" key="9">
    <source>
        <dbReference type="ARBA" id="ARBA00023136"/>
    </source>
</evidence>
<dbReference type="Proteomes" id="UP000326458">
    <property type="component" value="Unassembled WGS sequence"/>
</dbReference>
<dbReference type="GO" id="GO:0019236">
    <property type="term" value="P:response to pheromone"/>
    <property type="evidence" value="ECO:0007669"/>
    <property type="project" value="UniProtKB-KW"/>
</dbReference>
<dbReference type="EMBL" id="VCEA01000663">
    <property type="protein sequence ID" value="KAB0340094.1"/>
    <property type="molecule type" value="Genomic_DNA"/>
</dbReference>
<keyword evidence="12 13" id="KW-0807">Transducer</keyword>
<evidence type="ECO:0000256" key="3">
    <source>
        <dbReference type="ARBA" id="ARBA00010663"/>
    </source>
</evidence>